<dbReference type="OrthoDB" id="6357023at2"/>
<accession>A0A2G1VKX6</accession>
<organism evidence="1 2">
    <name type="scientific">Marinobacter guineae</name>
    <dbReference type="NCBI Taxonomy" id="432303"/>
    <lineage>
        <taxon>Bacteria</taxon>
        <taxon>Pseudomonadati</taxon>
        <taxon>Pseudomonadota</taxon>
        <taxon>Gammaproteobacteria</taxon>
        <taxon>Pseudomonadales</taxon>
        <taxon>Marinobacteraceae</taxon>
        <taxon>Marinobacter</taxon>
    </lineage>
</organism>
<name>A0A2G1VKX6_9GAMM</name>
<reference evidence="1 2" key="1">
    <citation type="submission" date="2017-09" db="EMBL/GenBank/DDBJ databases">
        <title>The draft genome sequences of Marinobacter guineae M3B.</title>
        <authorList>
            <person name="Cao J."/>
        </authorList>
    </citation>
    <scope>NUCLEOTIDE SEQUENCE [LARGE SCALE GENOMIC DNA]</scope>
    <source>
        <strain evidence="1 2">M3B</strain>
    </source>
</reference>
<protein>
    <submittedName>
        <fullName evidence="1">Uncharacterized protein</fullName>
    </submittedName>
</protein>
<gene>
    <name evidence="1" type="ORF">CLH62_07605</name>
</gene>
<keyword evidence="2" id="KW-1185">Reference proteome</keyword>
<dbReference type="Proteomes" id="UP000229044">
    <property type="component" value="Unassembled WGS sequence"/>
</dbReference>
<comment type="caution">
    <text evidence="1">The sequence shown here is derived from an EMBL/GenBank/DDBJ whole genome shotgun (WGS) entry which is preliminary data.</text>
</comment>
<dbReference type="Pfam" id="PF13289">
    <property type="entry name" value="SIR2_2"/>
    <property type="match status" value="1"/>
</dbReference>
<evidence type="ECO:0000313" key="1">
    <source>
        <dbReference type="EMBL" id="PHQ27423.1"/>
    </source>
</evidence>
<dbReference type="AlphaFoldDB" id="A0A2G1VKX6"/>
<sequence>MTLLSKSVIDGVITTNWDTFLEETFQKSKTFIGQDELIFGNPQGISEIYKIHGSATNPNSLILTEEDYKNFEDRNAYLASKLLTIFVEHPIIFLGYSLSDPNIQRIIKEIVRCIPSDKTDELRDRFIFVEYTPGQKPKLENSTYHVESTPIIIKQIKTESFEEIFSALTSLRRRFPAHILRQLKEQVYDLVIHNDPQGKLFVKDIDGTDEDRPKEVVFGVGAISKMQATGYKGLDRLDLIRDCVFNTNGYDPFSVVTDTLQKICKGNAYIPIFKYLKESNLVERNGKLKDPYNIYKGIADRFYVSPSQFRSKGYLENQANKLDIENTKLIEIERSEGPETMVKLAPYKSPDEIDLKYLKDFMKSHFEEYSEAKHMTSHFCKLACYLDYIENYYNIFKKPTN</sequence>
<dbReference type="EMBL" id="NTFI01000001">
    <property type="protein sequence ID" value="PHQ27423.1"/>
    <property type="molecule type" value="Genomic_DNA"/>
</dbReference>
<proteinExistence type="predicted"/>
<evidence type="ECO:0000313" key="2">
    <source>
        <dbReference type="Proteomes" id="UP000229044"/>
    </source>
</evidence>